<evidence type="ECO:0000256" key="2">
    <source>
        <dbReference type="ARBA" id="ARBA00012483"/>
    </source>
</evidence>
<dbReference type="GO" id="GO:0061630">
    <property type="term" value="F:ubiquitin protein ligase activity"/>
    <property type="evidence" value="ECO:0007669"/>
    <property type="project" value="UniProtKB-EC"/>
</dbReference>
<keyword evidence="6 9" id="KW-0863">Zinc-finger</keyword>
<organism evidence="12 13">
    <name type="scientific">Glaucidium brasilianum</name>
    <name type="common">Ferruginous pygmy-owl</name>
    <dbReference type="NCBI Taxonomy" id="78217"/>
    <lineage>
        <taxon>Eukaryota</taxon>
        <taxon>Metazoa</taxon>
        <taxon>Chordata</taxon>
        <taxon>Craniata</taxon>
        <taxon>Vertebrata</taxon>
        <taxon>Euteleostomi</taxon>
        <taxon>Archelosauria</taxon>
        <taxon>Archosauria</taxon>
        <taxon>Dinosauria</taxon>
        <taxon>Saurischia</taxon>
        <taxon>Theropoda</taxon>
        <taxon>Coelurosauria</taxon>
        <taxon>Aves</taxon>
        <taxon>Neognathae</taxon>
        <taxon>Neoaves</taxon>
        <taxon>Telluraves</taxon>
        <taxon>Strigiformes</taxon>
        <taxon>Strigidae</taxon>
        <taxon>Glaucidium</taxon>
    </lineage>
</organism>
<dbReference type="FunFam" id="3.30.40.10:FF:000152">
    <property type="entry name" value="E3 ubiquitin-protein ligase Praja-1 isoform X1"/>
    <property type="match status" value="1"/>
</dbReference>
<dbReference type="Proteomes" id="UP000591073">
    <property type="component" value="Unassembled WGS sequence"/>
</dbReference>
<comment type="catalytic activity">
    <reaction evidence="1">
        <text>S-ubiquitinyl-[E2 ubiquitin-conjugating enzyme]-L-cysteine + [acceptor protein]-L-lysine = [E2 ubiquitin-conjugating enzyme]-L-cysteine + N(6)-ubiquitinyl-[acceptor protein]-L-lysine.</text>
        <dbReference type="EC" id="2.3.2.27"/>
    </reaction>
</comment>
<evidence type="ECO:0000256" key="10">
    <source>
        <dbReference type="SAM" id="MobiDB-lite"/>
    </source>
</evidence>
<sequence length="685" mass="76287">MGQEAGKPAWPTPAEGYQTTTGRRYERRHDYVGFTPSLNGQDRGEHRHNEDDILIGFDYSSVFSLTTFCEGSSTMVQVSPGLLDEPLSENTGTGESICRSVSTQTEVNTSSFSLFPYGLEGSQMSWNFMNTYRKSEDLAECASGEHNDLNGQNGIAFVNIDSYEPDSSDGEEHDAQERVFLARDKADAFRRTLDNMFSELEKGTETQLSAVDHSTSRDCCGAAGPVPLMTYNSDLTCPNNRTYKLSAEDQAIPKSNPSDVNYEIQQKQSIVDAGIRTPIATANEFSVSDGKIDEGHSHERVVRPKIRKQNTAKQLEREKLLPNGVEESDSWRRTEVAEVQQGHAECASKEEMSSSIVFDSRGYKGHQENTEIDLRENAAAQEQKSIRHFWDEFEGCSRHLSVFHKDEYRSECSDGERSTGVCTYLTATEKGQSLSDERGATVPGKEEGEPEVQSSSGGVEEENTNFCFQGGYAFPGSSLEEGEIPRFQYRREAESSRPEENIIIADIINSGFLLLERLNNLEEDSSESEDLDVEWRLHDEFGDGPGLAQPFLPVNPQFLTFMELEERLQQAMEAALLHLELLGFGVEQAHPPATKETIDCLPQIIVTDDRNGQEQRCIICCSEYVKDEIMTELPCHHLFHKPCVTLWLQESGTCPVCRHVLAPVLPEAAASPVPFLSNPDSASSV</sequence>
<dbReference type="GO" id="GO:0005634">
    <property type="term" value="C:nucleus"/>
    <property type="evidence" value="ECO:0007669"/>
    <property type="project" value="TreeGrafter"/>
</dbReference>
<evidence type="ECO:0000256" key="6">
    <source>
        <dbReference type="ARBA" id="ARBA00022771"/>
    </source>
</evidence>
<evidence type="ECO:0000313" key="13">
    <source>
        <dbReference type="Proteomes" id="UP000591073"/>
    </source>
</evidence>
<feature type="region of interest" description="Disordered" evidence="10">
    <location>
        <begin position="1"/>
        <end position="21"/>
    </location>
</feature>
<keyword evidence="7" id="KW-0833">Ubl conjugation pathway</keyword>
<proteinExistence type="predicted"/>
<feature type="region of interest" description="Disordered" evidence="10">
    <location>
        <begin position="432"/>
        <end position="460"/>
    </location>
</feature>
<evidence type="ECO:0000256" key="4">
    <source>
        <dbReference type="ARBA" id="ARBA00022679"/>
    </source>
</evidence>
<keyword evidence="13" id="KW-1185">Reference proteome</keyword>
<dbReference type="CDD" id="cd16465">
    <property type="entry name" value="RING-H2_PJA1_2"/>
    <property type="match status" value="1"/>
</dbReference>
<evidence type="ECO:0000256" key="7">
    <source>
        <dbReference type="ARBA" id="ARBA00022786"/>
    </source>
</evidence>
<dbReference type="GO" id="GO:0008270">
    <property type="term" value="F:zinc ion binding"/>
    <property type="evidence" value="ECO:0007669"/>
    <property type="project" value="UniProtKB-KW"/>
</dbReference>
<dbReference type="PANTHER" id="PTHR45931">
    <property type="entry name" value="SI:CH211-59O9.10"/>
    <property type="match status" value="1"/>
</dbReference>
<dbReference type="Pfam" id="PF13639">
    <property type="entry name" value="zf-RING_2"/>
    <property type="match status" value="1"/>
</dbReference>
<keyword evidence="5" id="KW-0479">Metal-binding</keyword>
<evidence type="ECO:0000313" key="12">
    <source>
        <dbReference type="EMBL" id="NXL39954.1"/>
    </source>
</evidence>
<evidence type="ECO:0000259" key="11">
    <source>
        <dbReference type="PROSITE" id="PS50089"/>
    </source>
</evidence>
<keyword evidence="12" id="KW-0436">Ligase</keyword>
<dbReference type="InterPro" id="IPR001841">
    <property type="entry name" value="Znf_RING"/>
</dbReference>
<reference evidence="12 13" key="1">
    <citation type="submission" date="2019-09" db="EMBL/GenBank/DDBJ databases">
        <title>Bird 10,000 Genomes (B10K) Project - Family phase.</title>
        <authorList>
            <person name="Zhang G."/>
        </authorList>
    </citation>
    <scope>NUCLEOTIDE SEQUENCE [LARGE SCALE GENOMIC DNA]</scope>
    <source>
        <strain evidence="12">B10K-DU-008-63</strain>
    </source>
</reference>
<evidence type="ECO:0000256" key="1">
    <source>
        <dbReference type="ARBA" id="ARBA00000900"/>
    </source>
</evidence>
<dbReference type="SUPFAM" id="SSF57850">
    <property type="entry name" value="RING/U-box"/>
    <property type="match status" value="1"/>
</dbReference>
<dbReference type="GO" id="GO:0006511">
    <property type="term" value="P:ubiquitin-dependent protein catabolic process"/>
    <property type="evidence" value="ECO:0007669"/>
    <property type="project" value="TreeGrafter"/>
</dbReference>
<dbReference type="EMBL" id="VXAP01001269">
    <property type="protein sequence ID" value="NXL39954.1"/>
    <property type="molecule type" value="Genomic_DNA"/>
</dbReference>
<dbReference type="GO" id="GO:0016874">
    <property type="term" value="F:ligase activity"/>
    <property type="evidence" value="ECO:0007669"/>
    <property type="project" value="UniProtKB-KW"/>
</dbReference>
<evidence type="ECO:0000256" key="8">
    <source>
        <dbReference type="ARBA" id="ARBA00022833"/>
    </source>
</evidence>
<dbReference type="InterPro" id="IPR051834">
    <property type="entry name" value="RING_finger_E3_ligase"/>
</dbReference>
<protein>
    <recommendedName>
        <fullName evidence="2">RING-type E3 ubiquitin transferase</fullName>
        <ecNumber evidence="2">2.3.2.27</ecNumber>
    </recommendedName>
</protein>
<feature type="domain" description="RING-type" evidence="11">
    <location>
        <begin position="617"/>
        <end position="658"/>
    </location>
</feature>
<feature type="non-terminal residue" evidence="12">
    <location>
        <position position="685"/>
    </location>
</feature>
<dbReference type="OrthoDB" id="21204at2759"/>
<accession>A0A7L0SBV0</accession>
<feature type="compositionally biased region" description="Basic and acidic residues" evidence="10">
    <location>
        <begin position="435"/>
        <end position="447"/>
    </location>
</feature>
<dbReference type="SMART" id="SM00184">
    <property type="entry name" value="RING"/>
    <property type="match status" value="1"/>
</dbReference>
<dbReference type="InterPro" id="IPR013083">
    <property type="entry name" value="Znf_RING/FYVE/PHD"/>
</dbReference>
<dbReference type="EC" id="2.3.2.27" evidence="2"/>
<dbReference type="AlphaFoldDB" id="A0A7L0SBV0"/>
<comment type="caution">
    <text evidence="12">The sequence shown here is derived from an EMBL/GenBank/DDBJ whole genome shotgun (WGS) entry which is preliminary data.</text>
</comment>
<evidence type="ECO:0000256" key="3">
    <source>
        <dbReference type="ARBA" id="ARBA00022553"/>
    </source>
</evidence>
<keyword evidence="4" id="KW-0808">Transferase</keyword>
<evidence type="ECO:0000256" key="9">
    <source>
        <dbReference type="PROSITE-ProRule" id="PRU00175"/>
    </source>
</evidence>
<name>A0A7L0SBV0_GLABR</name>
<keyword evidence="8" id="KW-0862">Zinc</keyword>
<gene>
    <name evidence="12" type="primary">Pja2</name>
    <name evidence="12" type="ORF">GLABRA_R07324</name>
</gene>
<evidence type="ECO:0000256" key="5">
    <source>
        <dbReference type="ARBA" id="ARBA00022723"/>
    </source>
</evidence>
<dbReference type="PANTHER" id="PTHR45931:SF3">
    <property type="entry name" value="RING ZINC FINGER-CONTAINING PROTEIN"/>
    <property type="match status" value="1"/>
</dbReference>
<dbReference type="Gene3D" id="3.30.40.10">
    <property type="entry name" value="Zinc/RING finger domain, C3HC4 (zinc finger)"/>
    <property type="match status" value="1"/>
</dbReference>
<feature type="non-terminal residue" evidence="12">
    <location>
        <position position="1"/>
    </location>
</feature>
<keyword evidence="3" id="KW-0597">Phosphoprotein</keyword>
<dbReference type="PROSITE" id="PS50089">
    <property type="entry name" value="ZF_RING_2"/>
    <property type="match status" value="1"/>
</dbReference>